<organism evidence="1 2">
    <name type="scientific">Protopolystoma xenopodis</name>
    <dbReference type="NCBI Taxonomy" id="117903"/>
    <lineage>
        <taxon>Eukaryota</taxon>
        <taxon>Metazoa</taxon>
        <taxon>Spiralia</taxon>
        <taxon>Lophotrochozoa</taxon>
        <taxon>Platyhelminthes</taxon>
        <taxon>Monogenea</taxon>
        <taxon>Polyopisthocotylea</taxon>
        <taxon>Polystomatidea</taxon>
        <taxon>Polystomatidae</taxon>
        <taxon>Protopolystoma</taxon>
    </lineage>
</organism>
<proteinExistence type="predicted"/>
<reference evidence="1" key="1">
    <citation type="submission" date="2018-11" db="EMBL/GenBank/DDBJ databases">
        <authorList>
            <consortium name="Pathogen Informatics"/>
        </authorList>
    </citation>
    <scope>NUCLEOTIDE SEQUENCE</scope>
</reference>
<comment type="caution">
    <text evidence="1">The sequence shown here is derived from an EMBL/GenBank/DDBJ whole genome shotgun (WGS) entry which is preliminary data.</text>
</comment>
<dbReference type="EMBL" id="CAAALY010258817">
    <property type="protein sequence ID" value="VEL38732.1"/>
    <property type="molecule type" value="Genomic_DNA"/>
</dbReference>
<evidence type="ECO:0000313" key="1">
    <source>
        <dbReference type="EMBL" id="VEL38732.1"/>
    </source>
</evidence>
<keyword evidence="2" id="KW-1185">Reference proteome</keyword>
<gene>
    <name evidence="1" type="ORF">PXEA_LOCUS32172</name>
</gene>
<evidence type="ECO:0000313" key="2">
    <source>
        <dbReference type="Proteomes" id="UP000784294"/>
    </source>
</evidence>
<name>A0A3S5BAM8_9PLAT</name>
<accession>A0A3S5BAM8</accession>
<dbReference type="Proteomes" id="UP000784294">
    <property type="component" value="Unassembled WGS sequence"/>
</dbReference>
<sequence>MIPAKRAAYTLKQYIFDTSGAFWSHSRQDISFGLHTFRWISRTKVATLIGETRSYGVHPVWRLLHFGANDAHSSGTPNGLMASALLLLPAPSNTFQQLPAPCSLPCGPICLNDPAAASASWTYSAHEGPFVTGVTIDFYKIWAIVFLHFFMHQMSR</sequence>
<dbReference type="AlphaFoldDB" id="A0A3S5BAM8"/>
<protein>
    <submittedName>
        <fullName evidence="1">Uncharacterized protein</fullName>
    </submittedName>
</protein>